<dbReference type="PANTHER" id="PTHR46696">
    <property type="entry name" value="P450, PUTATIVE (EUROFUNG)-RELATED"/>
    <property type="match status" value="1"/>
</dbReference>
<dbReference type="InterPro" id="IPR017972">
    <property type="entry name" value="Cyt_P450_CS"/>
</dbReference>
<reference evidence="4" key="1">
    <citation type="journal article" date="2019" name="Int. J. Syst. Evol. Microbiol.">
        <title>The Global Catalogue of Microorganisms (GCM) 10K type strain sequencing project: providing services to taxonomists for standard genome sequencing and annotation.</title>
        <authorList>
            <consortium name="The Broad Institute Genomics Platform"/>
            <consortium name="The Broad Institute Genome Sequencing Center for Infectious Disease"/>
            <person name="Wu L."/>
            <person name="Ma J."/>
        </authorList>
    </citation>
    <scope>NUCLEOTIDE SEQUENCE [LARGE SCALE GENOMIC DNA]</scope>
    <source>
        <strain evidence="4">YIM 94188</strain>
    </source>
</reference>
<dbReference type="Pfam" id="PF00067">
    <property type="entry name" value="p450"/>
    <property type="match status" value="1"/>
</dbReference>
<keyword evidence="2" id="KW-0560">Oxidoreductase</keyword>
<dbReference type="InterPro" id="IPR001128">
    <property type="entry name" value="Cyt_P450"/>
</dbReference>
<evidence type="ECO:0000313" key="4">
    <source>
        <dbReference type="Proteomes" id="UP001596072"/>
    </source>
</evidence>
<keyword evidence="2" id="KW-0503">Monooxygenase</keyword>
<dbReference type="Proteomes" id="UP001596072">
    <property type="component" value="Unassembled WGS sequence"/>
</dbReference>
<dbReference type="InterPro" id="IPR036396">
    <property type="entry name" value="Cyt_P450_sf"/>
</dbReference>
<dbReference type="PROSITE" id="PS00086">
    <property type="entry name" value="CYTOCHROME_P450"/>
    <property type="match status" value="1"/>
</dbReference>
<proteinExistence type="inferred from homology"/>
<name>A0ABW0ZPK5_9ACTN</name>
<dbReference type="EMBL" id="JBHSNS010000013">
    <property type="protein sequence ID" value="MFC5731214.1"/>
    <property type="molecule type" value="Genomic_DNA"/>
</dbReference>
<dbReference type="PRINTS" id="PR00385">
    <property type="entry name" value="P450"/>
</dbReference>
<keyword evidence="2" id="KW-0408">Iron</keyword>
<keyword evidence="2" id="KW-0349">Heme</keyword>
<protein>
    <submittedName>
        <fullName evidence="3">Cytochrome P450</fullName>
    </submittedName>
</protein>
<dbReference type="Gene3D" id="1.10.630.10">
    <property type="entry name" value="Cytochrome P450"/>
    <property type="match status" value="1"/>
</dbReference>
<dbReference type="PRINTS" id="PR00359">
    <property type="entry name" value="BP450"/>
</dbReference>
<evidence type="ECO:0000256" key="2">
    <source>
        <dbReference type="RuleBase" id="RU000461"/>
    </source>
</evidence>
<dbReference type="RefSeq" id="WP_168798371.1">
    <property type="nucleotide sequence ID" value="NZ_JBHSNS010000013.1"/>
</dbReference>
<dbReference type="SUPFAM" id="SSF48264">
    <property type="entry name" value="Cytochrome P450"/>
    <property type="match status" value="1"/>
</dbReference>
<dbReference type="PANTHER" id="PTHR46696:SF6">
    <property type="entry name" value="P450, PUTATIVE (EUROFUNG)-RELATED"/>
    <property type="match status" value="1"/>
</dbReference>
<dbReference type="InterPro" id="IPR002397">
    <property type="entry name" value="Cyt_P450_B"/>
</dbReference>
<accession>A0ABW0ZPK5</accession>
<organism evidence="3 4">
    <name type="scientific">Nocardioides vastitatis</name>
    <dbReference type="NCBI Taxonomy" id="2568655"/>
    <lineage>
        <taxon>Bacteria</taxon>
        <taxon>Bacillati</taxon>
        <taxon>Actinomycetota</taxon>
        <taxon>Actinomycetes</taxon>
        <taxon>Propionibacteriales</taxon>
        <taxon>Nocardioidaceae</taxon>
        <taxon>Nocardioides</taxon>
    </lineage>
</organism>
<evidence type="ECO:0000256" key="1">
    <source>
        <dbReference type="ARBA" id="ARBA00010617"/>
    </source>
</evidence>
<gene>
    <name evidence="3" type="ORF">ACFPQB_20045</name>
</gene>
<keyword evidence="2" id="KW-0479">Metal-binding</keyword>
<evidence type="ECO:0000313" key="3">
    <source>
        <dbReference type="EMBL" id="MFC5731214.1"/>
    </source>
</evidence>
<sequence length="404" mass="45410">MTSEFDAERRCPVVHTDYRRDRPAFTTIPQLGEERELAPAVWNDSTEHGFLMVQRYDDVMELLKQTDVLVSDNVNAFDPHMQIPLIPNSLNPPEHTKVRRVLNPFFSPAAVKRLEPLARERAESLIGALAEKKSVDLVSEFAILYPTELFLALLGLPTEDGEMVLPWVEAIFGGFFASTPEELQAAGDAVASFNEYFGKLVDERSADPGDPEIDLVSRLLVAEIDGVPMSREDILVTCMTLMTAGLDTTRSALGYIFHQLATEPDVRHRMVNEPESWPRFIEEAIRVNSLIIQDGRQVKEDMEVLGCPMKAGEMVWLGLAAANRDPRKFEDPDTFDMDREGLNHHLGFGAGVHRCIGMHLARAELVIALETWHKVIPDYRLSPGAELTERGGQLRLQTLPLEWD</sequence>
<comment type="caution">
    <text evidence="3">The sequence shown here is derived from an EMBL/GenBank/DDBJ whole genome shotgun (WGS) entry which is preliminary data.</text>
</comment>
<comment type="similarity">
    <text evidence="1 2">Belongs to the cytochrome P450 family.</text>
</comment>
<keyword evidence="4" id="KW-1185">Reference proteome</keyword>